<protein>
    <submittedName>
        <fullName evidence="1">Uncharacterized protein</fullName>
    </submittedName>
</protein>
<proteinExistence type="predicted"/>
<sequence>MLVISSSVYTSDVQKSAVQVPWMYLKNARVRMLRVLTADQRGLCPTISGASDSLDVGPRTRHQFLVPCGKEPHMQQASNTVASELPSIGAKKRFECNHAGIVHSLPSSNPGFRLGLPPTPQQVSRTWSRRRRPRSLVFGLFADRFPTSLHRRTADLATFQRIPTFLGCNSSDTSGLVGSAMRGAASSLFVVPGLSSFCELVNCGEGAFFPSPAHTYNMPWIPLLQSVLACWSCVPVSCSPFL</sequence>
<dbReference type="Proteomes" id="UP000193144">
    <property type="component" value="Unassembled WGS sequence"/>
</dbReference>
<keyword evidence="2" id="KW-1185">Reference proteome</keyword>
<comment type="caution">
    <text evidence="1">The sequence shown here is derived from an EMBL/GenBank/DDBJ whole genome shotgun (WGS) entry which is preliminary data.</text>
</comment>
<dbReference type="EMBL" id="MCFA01000017">
    <property type="protein sequence ID" value="ORY16609.1"/>
    <property type="molecule type" value="Genomic_DNA"/>
</dbReference>
<name>A0A1Y2A262_9PLEO</name>
<reference evidence="1 2" key="1">
    <citation type="submission" date="2016-07" db="EMBL/GenBank/DDBJ databases">
        <title>Pervasive Adenine N6-methylation of Active Genes in Fungi.</title>
        <authorList>
            <consortium name="DOE Joint Genome Institute"/>
            <person name="Mondo S.J."/>
            <person name="Dannebaum R.O."/>
            <person name="Kuo R.C."/>
            <person name="Labutti K."/>
            <person name="Haridas S."/>
            <person name="Kuo A."/>
            <person name="Salamov A."/>
            <person name="Ahrendt S.R."/>
            <person name="Lipzen A."/>
            <person name="Sullivan W."/>
            <person name="Andreopoulos W.B."/>
            <person name="Clum A."/>
            <person name="Lindquist E."/>
            <person name="Daum C."/>
            <person name="Ramamoorthy G.K."/>
            <person name="Gryganskyi A."/>
            <person name="Culley D."/>
            <person name="Magnuson J.K."/>
            <person name="James T.Y."/>
            <person name="O'Malley M.A."/>
            <person name="Stajich J.E."/>
            <person name="Spatafora J.W."/>
            <person name="Visel A."/>
            <person name="Grigoriev I.V."/>
        </authorList>
    </citation>
    <scope>NUCLEOTIDE SEQUENCE [LARGE SCALE GENOMIC DNA]</scope>
    <source>
        <strain evidence="1 2">CBS 115471</strain>
    </source>
</reference>
<evidence type="ECO:0000313" key="2">
    <source>
        <dbReference type="Proteomes" id="UP000193144"/>
    </source>
</evidence>
<evidence type="ECO:0000313" key="1">
    <source>
        <dbReference type="EMBL" id="ORY16609.1"/>
    </source>
</evidence>
<organism evidence="1 2">
    <name type="scientific">Clohesyomyces aquaticus</name>
    <dbReference type="NCBI Taxonomy" id="1231657"/>
    <lineage>
        <taxon>Eukaryota</taxon>
        <taxon>Fungi</taxon>
        <taxon>Dikarya</taxon>
        <taxon>Ascomycota</taxon>
        <taxon>Pezizomycotina</taxon>
        <taxon>Dothideomycetes</taxon>
        <taxon>Pleosporomycetidae</taxon>
        <taxon>Pleosporales</taxon>
        <taxon>Lindgomycetaceae</taxon>
        <taxon>Clohesyomyces</taxon>
    </lineage>
</organism>
<dbReference type="AlphaFoldDB" id="A0A1Y2A262"/>
<gene>
    <name evidence="1" type="ORF">BCR34DRAFT_96562</name>
</gene>
<accession>A0A1Y2A262</accession>